<dbReference type="Proteomes" id="UP001189143">
    <property type="component" value="Unassembled WGS sequence"/>
</dbReference>
<dbReference type="RefSeq" id="WP_058294850.1">
    <property type="nucleotide sequence ID" value="NZ_CAKJVF010000033.1"/>
</dbReference>
<dbReference type="AlphaFoldDB" id="A0A2A7MGI6"/>
<dbReference type="STRING" id="137838.GCA_001458595_02031"/>
<accession>A0A2A7MGI6</accession>
<reference evidence="1" key="2">
    <citation type="submission" date="2022-10" db="EMBL/GenBank/DDBJ databases">
        <authorList>
            <person name="Aires J."/>
            <person name="Mesa V."/>
        </authorList>
    </citation>
    <scope>NUCLEOTIDE SEQUENCE</scope>
    <source>
        <strain evidence="1">Clostridium neonatale JD116</strain>
    </source>
</reference>
<keyword evidence="3" id="KW-1185">Reference proteome</keyword>
<dbReference type="Proteomes" id="UP000220840">
    <property type="component" value="Unassembled WGS sequence"/>
</dbReference>
<reference evidence="2 3" key="1">
    <citation type="submission" date="2017-10" db="EMBL/GenBank/DDBJ databases">
        <title>Effective Description of Clostridium neonatale sp. nov. linked to necrotizing enterocolitis in neonates and a clarification of species assignable to the genus Clostridium (Prazmowski 1880) emend. Lawson and Rainey 2016.</title>
        <authorList>
            <person name="Bernard K."/>
            <person name="Burdz T."/>
            <person name="Wiebe D."/>
            <person name="Balcewich B."/>
            <person name="Alfa M."/>
            <person name="Bernier A.-M."/>
        </authorList>
    </citation>
    <scope>NUCLEOTIDE SEQUENCE [LARGE SCALE GENOMIC DNA]</scope>
    <source>
        <strain evidence="2 3">LCDC99A005</strain>
    </source>
</reference>
<comment type="caution">
    <text evidence="2">The sequence shown here is derived from an EMBL/GenBank/DDBJ whole genome shotgun (WGS) entry which is preliminary data.</text>
</comment>
<evidence type="ECO:0000313" key="2">
    <source>
        <dbReference type="EMBL" id="PEG30680.1"/>
    </source>
</evidence>
<dbReference type="EMBL" id="PDCJ01000001">
    <property type="protein sequence ID" value="PEG30680.1"/>
    <property type="molecule type" value="Genomic_DNA"/>
</dbReference>
<sequence length="69" mass="8486">MDIKKFFRNIKKAVLMKIKYEVFNDEFICIRLTREEKNIVRKLANCQKSNVQDFVKYVIFSKYIDDFIR</sequence>
<organism evidence="2 3">
    <name type="scientific">Clostridium neonatale</name>
    <dbReference type="NCBI Taxonomy" id="137838"/>
    <lineage>
        <taxon>Bacteria</taxon>
        <taxon>Bacillati</taxon>
        <taxon>Bacillota</taxon>
        <taxon>Clostridia</taxon>
        <taxon>Eubacteriales</taxon>
        <taxon>Clostridiaceae</taxon>
        <taxon>Clostridium</taxon>
    </lineage>
</organism>
<name>A0A2A7MGI6_9CLOT</name>
<evidence type="ECO:0000313" key="1">
    <source>
        <dbReference type="EMBL" id="CAI3581379.1"/>
    </source>
</evidence>
<evidence type="ECO:0000313" key="3">
    <source>
        <dbReference type="Proteomes" id="UP000220840"/>
    </source>
</evidence>
<dbReference type="EMBL" id="CAMTCP010000188">
    <property type="protein sequence ID" value="CAI3581379.1"/>
    <property type="molecule type" value="Genomic_DNA"/>
</dbReference>
<proteinExistence type="predicted"/>
<gene>
    <name evidence="1" type="ORF">CNEO2_260026</name>
    <name evidence="2" type="ORF">CQ394_02855</name>
</gene>
<protein>
    <submittedName>
        <fullName evidence="2">Uncharacterized protein</fullName>
    </submittedName>
</protein>